<dbReference type="GO" id="GO:0000155">
    <property type="term" value="F:phosphorelay sensor kinase activity"/>
    <property type="evidence" value="ECO:0007669"/>
    <property type="project" value="InterPro"/>
</dbReference>
<evidence type="ECO:0000256" key="3">
    <source>
        <dbReference type="ARBA" id="ARBA00022679"/>
    </source>
</evidence>
<dbReference type="InterPro" id="IPR005467">
    <property type="entry name" value="His_kinase_dom"/>
</dbReference>
<name>A0A4Y8ZWJ5_9SPHN</name>
<evidence type="ECO:0000259" key="7">
    <source>
        <dbReference type="PROSITE" id="PS50109"/>
    </source>
</evidence>
<dbReference type="PANTHER" id="PTHR43711:SF1">
    <property type="entry name" value="HISTIDINE KINASE 1"/>
    <property type="match status" value="1"/>
</dbReference>
<organism evidence="8 9">
    <name type="scientific">Sphingomonas parva</name>
    <dbReference type="NCBI Taxonomy" id="2555898"/>
    <lineage>
        <taxon>Bacteria</taxon>
        <taxon>Pseudomonadati</taxon>
        <taxon>Pseudomonadota</taxon>
        <taxon>Alphaproteobacteria</taxon>
        <taxon>Sphingomonadales</taxon>
        <taxon>Sphingomonadaceae</taxon>
        <taxon>Sphingomonas</taxon>
    </lineage>
</organism>
<dbReference type="AlphaFoldDB" id="A0A4Y8ZWJ5"/>
<dbReference type="InterPro" id="IPR003661">
    <property type="entry name" value="HisK_dim/P_dom"/>
</dbReference>
<dbReference type="Pfam" id="PF00512">
    <property type="entry name" value="HisKA"/>
    <property type="match status" value="1"/>
</dbReference>
<keyword evidence="4 8" id="KW-0418">Kinase</keyword>
<dbReference type="InterPro" id="IPR036097">
    <property type="entry name" value="HisK_dim/P_sf"/>
</dbReference>
<comment type="caution">
    <text evidence="8">The sequence shown here is derived from an EMBL/GenBank/DDBJ whole genome shotgun (WGS) entry which is preliminary data.</text>
</comment>
<evidence type="ECO:0000256" key="6">
    <source>
        <dbReference type="SAM" id="Coils"/>
    </source>
</evidence>
<accession>A0A4Y8ZWJ5</accession>
<evidence type="ECO:0000256" key="2">
    <source>
        <dbReference type="ARBA" id="ARBA00012438"/>
    </source>
</evidence>
<dbReference type="Proteomes" id="UP000298213">
    <property type="component" value="Unassembled WGS sequence"/>
</dbReference>
<keyword evidence="5" id="KW-0902">Two-component regulatory system</keyword>
<dbReference type="EC" id="2.7.13.3" evidence="2"/>
<dbReference type="CDD" id="cd00082">
    <property type="entry name" value="HisKA"/>
    <property type="match status" value="1"/>
</dbReference>
<dbReference type="EMBL" id="SPDV01000001">
    <property type="protein sequence ID" value="TFI60304.1"/>
    <property type="molecule type" value="Genomic_DNA"/>
</dbReference>
<dbReference type="SMART" id="SM00388">
    <property type="entry name" value="HisKA"/>
    <property type="match status" value="1"/>
</dbReference>
<proteinExistence type="predicted"/>
<sequence>MLTIVAQWCGRSRELRTMRFDDMIATVLGQGEGNPSALAAKWRQLVDLLAQRREVRTSPQVIEALEWLRRHRLHVAADTRCAVARSLAGRRVSPIAIGFFAEDKPTVAGPLIGGALLTRDEWIALLPSLTPTARALLRHRRDLGPDVEQALASFGPSDFALAGAVGMVAPAETPAADAGETQIRDLVARIENFRRQREAAAAQPPTPEPLSTADFQWETGPDGIIVWVESAPRGPLIGQSIAAIAENGQFGVDGQAAGAFEKRAPFRDARFSVAGGGPVSGDWRISGVPFFDPLHGSFLGYRGSARRPRVDEVAQLESGTPGIFGTNLPADSLRQLIHELRTPLNAIVGFAEMIDGQYMGPAAASYRGRASEIMDQAGRLLSAVDDLDTAARIETRRLSFDEAPIDAVALLCRLHDAYERVARQRGSRIAIEIEQNLPAARVELAAAERMFARMLAATIGLAREGEVIAASMTMGLMAGQKMLCLAIDRPQAIEGLDERALLDPGYSPDGDWPGAPALGLGFALRLVRNLAEAVGGALVVGGSRFFLYLPPEGPAERSSGQGG</sequence>
<dbReference type="OrthoDB" id="9813151at2"/>
<feature type="domain" description="Histidine kinase" evidence="7">
    <location>
        <begin position="335"/>
        <end position="553"/>
    </location>
</feature>
<protein>
    <recommendedName>
        <fullName evidence="2">histidine kinase</fullName>
        <ecNumber evidence="2">2.7.13.3</ecNumber>
    </recommendedName>
</protein>
<gene>
    <name evidence="8" type="ORF">E2493_00925</name>
</gene>
<dbReference type="PROSITE" id="PS50109">
    <property type="entry name" value="HIS_KIN"/>
    <property type="match status" value="1"/>
</dbReference>
<dbReference type="SUPFAM" id="SSF47384">
    <property type="entry name" value="Homodimeric domain of signal transducing histidine kinase"/>
    <property type="match status" value="1"/>
</dbReference>
<dbReference type="SUPFAM" id="SSF55874">
    <property type="entry name" value="ATPase domain of HSP90 chaperone/DNA topoisomerase II/histidine kinase"/>
    <property type="match status" value="1"/>
</dbReference>
<feature type="coiled-coil region" evidence="6">
    <location>
        <begin position="176"/>
        <end position="203"/>
    </location>
</feature>
<keyword evidence="9" id="KW-1185">Reference proteome</keyword>
<comment type="catalytic activity">
    <reaction evidence="1">
        <text>ATP + protein L-histidine = ADP + protein N-phospho-L-histidine.</text>
        <dbReference type="EC" id="2.7.13.3"/>
    </reaction>
</comment>
<dbReference type="RefSeq" id="WP_135082773.1">
    <property type="nucleotide sequence ID" value="NZ_SPDV01000001.1"/>
</dbReference>
<dbReference type="Gene3D" id="1.10.287.130">
    <property type="match status" value="1"/>
</dbReference>
<evidence type="ECO:0000313" key="9">
    <source>
        <dbReference type="Proteomes" id="UP000298213"/>
    </source>
</evidence>
<keyword evidence="6" id="KW-0175">Coiled coil</keyword>
<evidence type="ECO:0000256" key="4">
    <source>
        <dbReference type="ARBA" id="ARBA00022777"/>
    </source>
</evidence>
<keyword evidence="3" id="KW-0808">Transferase</keyword>
<evidence type="ECO:0000313" key="8">
    <source>
        <dbReference type="EMBL" id="TFI60304.1"/>
    </source>
</evidence>
<reference evidence="8 9" key="1">
    <citation type="submission" date="2019-03" db="EMBL/GenBank/DDBJ databases">
        <title>Genome sequence of Sphingomonas sp. 17J27-24.</title>
        <authorList>
            <person name="Kim M."/>
            <person name="Maeng S."/>
            <person name="Sathiyaraj S."/>
        </authorList>
    </citation>
    <scope>NUCLEOTIDE SEQUENCE [LARGE SCALE GENOMIC DNA]</scope>
    <source>
        <strain evidence="8 9">17J27-24</strain>
    </source>
</reference>
<dbReference type="PANTHER" id="PTHR43711">
    <property type="entry name" value="TWO-COMPONENT HISTIDINE KINASE"/>
    <property type="match status" value="1"/>
</dbReference>
<dbReference type="InterPro" id="IPR050736">
    <property type="entry name" value="Sensor_HK_Regulatory"/>
</dbReference>
<evidence type="ECO:0000256" key="1">
    <source>
        <dbReference type="ARBA" id="ARBA00000085"/>
    </source>
</evidence>
<dbReference type="InterPro" id="IPR036890">
    <property type="entry name" value="HATPase_C_sf"/>
</dbReference>
<evidence type="ECO:0000256" key="5">
    <source>
        <dbReference type="ARBA" id="ARBA00023012"/>
    </source>
</evidence>